<feature type="chain" id="PRO_5043624115" evidence="3">
    <location>
        <begin position="26"/>
        <end position="422"/>
    </location>
</feature>
<name>A0A182Y568_ANOST</name>
<protein>
    <submittedName>
        <fullName evidence="4">Uncharacterized protein</fullName>
    </submittedName>
</protein>
<keyword evidence="2" id="KW-0472">Membrane</keyword>
<feature type="compositionally biased region" description="Acidic residues" evidence="1">
    <location>
        <begin position="142"/>
        <end position="157"/>
    </location>
</feature>
<feature type="compositionally biased region" description="Acidic residues" evidence="1">
    <location>
        <begin position="232"/>
        <end position="245"/>
    </location>
</feature>
<reference evidence="5" key="1">
    <citation type="journal article" date="2014" name="Genome Biol.">
        <title>Genome analysis of a major urban malaria vector mosquito, Anopheles stephensi.</title>
        <authorList>
            <person name="Jiang X."/>
            <person name="Peery A."/>
            <person name="Hall A.B."/>
            <person name="Sharma A."/>
            <person name="Chen X.G."/>
            <person name="Waterhouse R.M."/>
            <person name="Komissarov A."/>
            <person name="Riehle M.M."/>
            <person name="Shouche Y."/>
            <person name="Sharakhova M.V."/>
            <person name="Lawson D."/>
            <person name="Pakpour N."/>
            <person name="Arensburger P."/>
            <person name="Davidson V.L."/>
            <person name="Eiglmeier K."/>
            <person name="Emrich S."/>
            <person name="George P."/>
            <person name="Kennedy R.C."/>
            <person name="Mane S.P."/>
            <person name="Maslen G."/>
            <person name="Oringanje C."/>
            <person name="Qi Y."/>
            <person name="Settlage R."/>
            <person name="Tojo M."/>
            <person name="Tubio J.M."/>
            <person name="Unger M.F."/>
            <person name="Wang B."/>
            <person name="Vernick K.D."/>
            <person name="Ribeiro J.M."/>
            <person name="James A.A."/>
            <person name="Michel K."/>
            <person name="Riehle M.A."/>
            <person name="Luckhart S."/>
            <person name="Sharakhov I.V."/>
            <person name="Tu Z."/>
        </authorList>
    </citation>
    <scope>NUCLEOTIDE SEQUENCE [LARGE SCALE GENOMIC DNA]</scope>
    <source>
        <strain evidence="5">Indian</strain>
    </source>
</reference>
<evidence type="ECO:0000313" key="5">
    <source>
        <dbReference type="Proteomes" id="UP000076408"/>
    </source>
</evidence>
<dbReference type="EnsemblMetazoa" id="ASTEI03604-RA">
    <property type="protein sequence ID" value="ASTEI03604-PA"/>
    <property type="gene ID" value="ASTEI03604"/>
</dbReference>
<sequence length="422" mass="47194">MVVACSVAMNLLLLVAMVLVRVSRAEWVEIPHLKPSSSVVSVSSITTTINPVTTPITTAGHAVVTHSQRLLSHLADEREAGGVRWSHQHSAPVRWHRPVSDLLDYDPPTKRVSHTSPWITGVSDVRNTPIALVNISNKVEELETDESEESDEQDADEQYPVVHTELLPFANRYEEESIETGTASSDGSKAMQLPVQHFDDFDDYDERLSVQQMPQTYAPDSEEVEYSGGERETDEETAEESESMEEQFKQQTQPLEMAHLRPQQPTGFGGFLEFLRRMQTSFVRRTAHTIGDKIRTLAGMRDQLLSTIERRIASLWVGNKATPVGGRRVKRGWMESQGDTDAMDFPSAEGALLTISFLTFAVFLIKLVLQVINTIKAKHYTYSTFAAATPVSGGLLVKRTRRYLEPRDIQAILGTIDGYRPV</sequence>
<organism evidence="4 5">
    <name type="scientific">Anopheles stephensi</name>
    <name type="common">Indo-Pakistan malaria mosquito</name>
    <dbReference type="NCBI Taxonomy" id="30069"/>
    <lineage>
        <taxon>Eukaryota</taxon>
        <taxon>Metazoa</taxon>
        <taxon>Ecdysozoa</taxon>
        <taxon>Arthropoda</taxon>
        <taxon>Hexapoda</taxon>
        <taxon>Insecta</taxon>
        <taxon>Pterygota</taxon>
        <taxon>Neoptera</taxon>
        <taxon>Endopterygota</taxon>
        <taxon>Diptera</taxon>
        <taxon>Nematocera</taxon>
        <taxon>Culicoidea</taxon>
        <taxon>Culicidae</taxon>
        <taxon>Anophelinae</taxon>
        <taxon>Anopheles</taxon>
    </lineage>
</organism>
<evidence type="ECO:0000256" key="1">
    <source>
        <dbReference type="SAM" id="MobiDB-lite"/>
    </source>
</evidence>
<evidence type="ECO:0000256" key="2">
    <source>
        <dbReference type="SAM" id="Phobius"/>
    </source>
</evidence>
<evidence type="ECO:0000313" key="4">
    <source>
        <dbReference type="EnsemblMetazoa" id="ASTEI03604-PA"/>
    </source>
</evidence>
<feature type="signal peptide" evidence="3">
    <location>
        <begin position="1"/>
        <end position="25"/>
    </location>
</feature>
<dbReference type="VEuPathDB" id="VectorBase:ASTE000920"/>
<keyword evidence="5" id="KW-1185">Reference proteome</keyword>
<feature type="transmembrane region" description="Helical" evidence="2">
    <location>
        <begin position="350"/>
        <end position="369"/>
    </location>
</feature>
<dbReference type="AlphaFoldDB" id="A0A182Y568"/>
<feature type="region of interest" description="Disordered" evidence="1">
    <location>
        <begin position="212"/>
        <end position="252"/>
    </location>
</feature>
<dbReference type="Proteomes" id="UP000076408">
    <property type="component" value="Unassembled WGS sequence"/>
</dbReference>
<feature type="region of interest" description="Disordered" evidence="1">
    <location>
        <begin position="137"/>
        <end position="160"/>
    </location>
</feature>
<evidence type="ECO:0000256" key="3">
    <source>
        <dbReference type="SAM" id="SignalP"/>
    </source>
</evidence>
<keyword evidence="3" id="KW-0732">Signal</keyword>
<accession>A0A182Y568</accession>
<keyword evidence="2" id="KW-1133">Transmembrane helix</keyword>
<dbReference type="VEuPathDB" id="VectorBase:ASTEI20_038651"/>
<keyword evidence="2" id="KW-0812">Transmembrane</keyword>
<dbReference type="VEuPathDB" id="VectorBase:ASTEI03604"/>
<proteinExistence type="predicted"/>
<dbReference type="OMA" id="HTSPWIT"/>
<reference evidence="4" key="2">
    <citation type="submission" date="2020-05" db="UniProtKB">
        <authorList>
            <consortium name="EnsemblMetazoa"/>
        </authorList>
    </citation>
    <scope>IDENTIFICATION</scope>
    <source>
        <strain evidence="4">Indian</strain>
    </source>
</reference>